<sequence>MSPLLLYLSLLFSLITTIISFHRRRRHVISGPPTYPLIGCLISFYKNRRRLLDWYTALLSQSPTNTIVITRLGARRTIVTANPSNVEYILKTNFPNYPKGKPFTDILGDFLGYGIFNVDGDAWRAQRKLVSHEFTARSLKEFFITTLEEEVEKELVPMMESLAETEKVVDLQELLRRLTFNMVCRVSLGAERCCLDPKEPEQQLSKAFDVASTICARRGAAPLGVVWKLKRLLGVGSERELKEAVGEVHKAVSEMIASKKEVMGNNNDDDQDLLSRLIEAGYEDVEIRDIVISLIMAGRDTTSAAMTWLFWLLSSHRGMESAVVEEGKRVATTSEALEEMKLLKACLCESMRLYPPVVWDSKHAVVDDLLPDNTPVRAGDRVTYFPYGMGRMEGLWGKDWFEFRPERWFVDNEEKSCELKRVCPYKYPIFQAGPRVCLGKEMAFVQMTYVVASILRRFEIRPVSQKRPVYVPLLTAHMAGGLNVLVKRRCQSKTETR</sequence>
<keyword evidence="9" id="KW-0732">Signal</keyword>
<dbReference type="GO" id="GO:0020037">
    <property type="term" value="F:heme binding"/>
    <property type="evidence" value="ECO:0007669"/>
    <property type="project" value="InterPro"/>
</dbReference>
<organism evidence="10 11">
    <name type="scientific">Linum tenue</name>
    <dbReference type="NCBI Taxonomy" id="586396"/>
    <lineage>
        <taxon>Eukaryota</taxon>
        <taxon>Viridiplantae</taxon>
        <taxon>Streptophyta</taxon>
        <taxon>Embryophyta</taxon>
        <taxon>Tracheophyta</taxon>
        <taxon>Spermatophyta</taxon>
        <taxon>Magnoliopsida</taxon>
        <taxon>eudicotyledons</taxon>
        <taxon>Gunneridae</taxon>
        <taxon>Pentapetalae</taxon>
        <taxon>rosids</taxon>
        <taxon>fabids</taxon>
        <taxon>Malpighiales</taxon>
        <taxon>Linaceae</taxon>
        <taxon>Linum</taxon>
    </lineage>
</organism>
<keyword evidence="3 8" id="KW-0349">Heme</keyword>
<dbReference type="InterPro" id="IPR001128">
    <property type="entry name" value="Cyt_P450"/>
</dbReference>
<evidence type="ECO:0000256" key="3">
    <source>
        <dbReference type="ARBA" id="ARBA00022617"/>
    </source>
</evidence>
<dbReference type="GO" id="GO:0016705">
    <property type="term" value="F:oxidoreductase activity, acting on paired donors, with incorporation or reduction of molecular oxygen"/>
    <property type="evidence" value="ECO:0007669"/>
    <property type="project" value="InterPro"/>
</dbReference>
<dbReference type="CDD" id="cd11064">
    <property type="entry name" value="CYP86A"/>
    <property type="match status" value="1"/>
</dbReference>
<proteinExistence type="inferred from homology"/>
<dbReference type="PRINTS" id="PR00385">
    <property type="entry name" value="P450"/>
</dbReference>
<keyword evidence="7" id="KW-0503">Monooxygenase</keyword>
<protein>
    <recommendedName>
        <fullName evidence="12">Cytochrome P450</fullName>
    </recommendedName>
</protein>
<keyword evidence="4 8" id="KW-0479">Metal-binding</keyword>
<evidence type="ECO:0008006" key="12">
    <source>
        <dbReference type="Google" id="ProtNLM"/>
    </source>
</evidence>
<dbReference type="SUPFAM" id="SSF48264">
    <property type="entry name" value="Cytochrome P450"/>
    <property type="match status" value="1"/>
</dbReference>
<evidence type="ECO:0000256" key="4">
    <source>
        <dbReference type="ARBA" id="ARBA00022723"/>
    </source>
</evidence>
<dbReference type="AlphaFoldDB" id="A0AAV0NGT8"/>
<dbReference type="PANTHER" id="PTHR24296">
    <property type="entry name" value="CYTOCHROME P450"/>
    <property type="match status" value="1"/>
</dbReference>
<evidence type="ECO:0000313" key="10">
    <source>
        <dbReference type="EMBL" id="CAI0457624.1"/>
    </source>
</evidence>
<comment type="caution">
    <text evidence="10">The sequence shown here is derived from an EMBL/GenBank/DDBJ whole genome shotgun (WGS) entry which is preliminary data.</text>
</comment>
<name>A0AAV0NGT8_9ROSI</name>
<gene>
    <name evidence="10" type="ORF">LITE_LOCUS33196</name>
</gene>
<dbReference type="EMBL" id="CAMGYJ010000008">
    <property type="protein sequence ID" value="CAI0457624.1"/>
    <property type="molecule type" value="Genomic_DNA"/>
</dbReference>
<accession>A0AAV0NGT8</accession>
<feature type="chain" id="PRO_5043325810" description="Cytochrome P450" evidence="9">
    <location>
        <begin position="21"/>
        <end position="497"/>
    </location>
</feature>
<evidence type="ECO:0000256" key="2">
    <source>
        <dbReference type="ARBA" id="ARBA00010617"/>
    </source>
</evidence>
<evidence type="ECO:0000256" key="7">
    <source>
        <dbReference type="ARBA" id="ARBA00023033"/>
    </source>
</evidence>
<dbReference type="GO" id="GO:0004497">
    <property type="term" value="F:monooxygenase activity"/>
    <property type="evidence" value="ECO:0007669"/>
    <property type="project" value="UniProtKB-KW"/>
</dbReference>
<dbReference type="GO" id="GO:0005506">
    <property type="term" value="F:iron ion binding"/>
    <property type="evidence" value="ECO:0007669"/>
    <property type="project" value="InterPro"/>
</dbReference>
<evidence type="ECO:0000313" key="11">
    <source>
        <dbReference type="Proteomes" id="UP001154282"/>
    </source>
</evidence>
<keyword evidence="11" id="KW-1185">Reference proteome</keyword>
<feature type="binding site" description="axial binding residue" evidence="8">
    <location>
        <position position="437"/>
    </location>
    <ligand>
        <name>heme</name>
        <dbReference type="ChEBI" id="CHEBI:30413"/>
    </ligand>
    <ligandPart>
        <name>Fe</name>
        <dbReference type="ChEBI" id="CHEBI:18248"/>
    </ligandPart>
</feature>
<dbReference type="PRINTS" id="PR00463">
    <property type="entry name" value="EP450I"/>
</dbReference>
<evidence type="ECO:0000256" key="1">
    <source>
        <dbReference type="ARBA" id="ARBA00001971"/>
    </source>
</evidence>
<evidence type="ECO:0000256" key="6">
    <source>
        <dbReference type="ARBA" id="ARBA00023004"/>
    </source>
</evidence>
<dbReference type="Gene3D" id="1.10.630.10">
    <property type="entry name" value="Cytochrome P450"/>
    <property type="match status" value="1"/>
</dbReference>
<dbReference type="Pfam" id="PF00067">
    <property type="entry name" value="p450"/>
    <property type="match status" value="1"/>
</dbReference>
<dbReference type="Proteomes" id="UP001154282">
    <property type="component" value="Unassembled WGS sequence"/>
</dbReference>
<evidence type="ECO:0000256" key="5">
    <source>
        <dbReference type="ARBA" id="ARBA00023002"/>
    </source>
</evidence>
<dbReference type="InterPro" id="IPR036396">
    <property type="entry name" value="Cyt_P450_sf"/>
</dbReference>
<comment type="similarity">
    <text evidence="2">Belongs to the cytochrome P450 family.</text>
</comment>
<evidence type="ECO:0000256" key="9">
    <source>
        <dbReference type="SAM" id="SignalP"/>
    </source>
</evidence>
<reference evidence="10" key="1">
    <citation type="submission" date="2022-08" db="EMBL/GenBank/DDBJ databases">
        <authorList>
            <person name="Gutierrez-Valencia J."/>
        </authorList>
    </citation>
    <scope>NUCLEOTIDE SEQUENCE</scope>
</reference>
<evidence type="ECO:0000256" key="8">
    <source>
        <dbReference type="PIRSR" id="PIRSR602401-1"/>
    </source>
</evidence>
<dbReference type="InterPro" id="IPR002401">
    <property type="entry name" value="Cyt_P450_E_grp-I"/>
</dbReference>
<keyword evidence="6 8" id="KW-0408">Iron</keyword>
<feature type="signal peptide" evidence="9">
    <location>
        <begin position="1"/>
        <end position="20"/>
    </location>
</feature>
<keyword evidence="5" id="KW-0560">Oxidoreductase</keyword>
<comment type="cofactor">
    <cofactor evidence="1 8">
        <name>heme</name>
        <dbReference type="ChEBI" id="CHEBI:30413"/>
    </cofactor>
</comment>